<proteinExistence type="predicted"/>
<dbReference type="HOGENOM" id="CLU_2264364_0_0_1"/>
<accession>A0A0A1UQ12</accession>
<dbReference type="Proteomes" id="UP000030151">
    <property type="component" value="Unassembled WGS sequence"/>
</dbReference>
<name>A0A0A1UQ12_9HYPO</name>
<evidence type="ECO:0000313" key="3">
    <source>
        <dbReference type="Proteomes" id="UP000030151"/>
    </source>
</evidence>
<organism evidence="2 3">
    <name type="scientific">Metarhizium robertsii</name>
    <dbReference type="NCBI Taxonomy" id="568076"/>
    <lineage>
        <taxon>Eukaryota</taxon>
        <taxon>Fungi</taxon>
        <taxon>Dikarya</taxon>
        <taxon>Ascomycota</taxon>
        <taxon>Pezizomycotina</taxon>
        <taxon>Sordariomycetes</taxon>
        <taxon>Hypocreomycetidae</taxon>
        <taxon>Hypocreales</taxon>
        <taxon>Clavicipitaceae</taxon>
        <taxon>Metarhizium</taxon>
    </lineage>
</organism>
<gene>
    <name evidence="2" type="ORF">X797_009877</name>
</gene>
<comment type="caution">
    <text evidence="2">The sequence shown here is derived from an EMBL/GenBank/DDBJ whole genome shotgun (WGS) entry which is preliminary data.</text>
</comment>
<protein>
    <submittedName>
        <fullName evidence="2">Uncharacterized protein</fullName>
    </submittedName>
</protein>
<sequence>MHAFTWMHKATTTNMMKPVVCDRYHVSRLFSTSVFSSSAHLNATHLQPDTTPPHRADHPGTHPARPPVLQQRVARKVPDSSAHLGTNNTTVGTIRSRIAETTA</sequence>
<evidence type="ECO:0000256" key="1">
    <source>
        <dbReference type="SAM" id="MobiDB-lite"/>
    </source>
</evidence>
<reference evidence="2 3" key="1">
    <citation type="submission" date="2014-02" db="EMBL/GenBank/DDBJ databases">
        <title>The genome sequence of the entomopathogenic fungus Metarhizium robertsii ARSEF 2575.</title>
        <authorList>
            <person name="Giuliano Garisto Donzelli B."/>
            <person name="Roe B.A."/>
            <person name="Macmil S.L."/>
            <person name="Krasnoff S.B."/>
            <person name="Gibson D.M."/>
        </authorList>
    </citation>
    <scope>NUCLEOTIDE SEQUENCE [LARGE SCALE GENOMIC DNA]</scope>
    <source>
        <strain evidence="2 3">ARSEF 2575</strain>
    </source>
</reference>
<dbReference type="EMBL" id="JELW01000042">
    <property type="protein sequence ID" value="EXU96960.1"/>
    <property type="molecule type" value="Genomic_DNA"/>
</dbReference>
<evidence type="ECO:0000313" key="2">
    <source>
        <dbReference type="EMBL" id="EXU96960.1"/>
    </source>
</evidence>
<feature type="region of interest" description="Disordered" evidence="1">
    <location>
        <begin position="41"/>
        <end position="103"/>
    </location>
</feature>
<feature type="compositionally biased region" description="Polar residues" evidence="1">
    <location>
        <begin position="83"/>
        <end position="103"/>
    </location>
</feature>
<dbReference type="AlphaFoldDB" id="A0A0A1UQ12"/>